<dbReference type="EMBL" id="CP126969">
    <property type="protein sequence ID" value="WIM68533.1"/>
    <property type="molecule type" value="Genomic_DNA"/>
</dbReference>
<dbReference type="Pfam" id="PF00583">
    <property type="entry name" value="Acetyltransf_1"/>
    <property type="match status" value="1"/>
</dbReference>
<dbReference type="SUPFAM" id="SSF55729">
    <property type="entry name" value="Acyl-CoA N-acyltransferases (Nat)"/>
    <property type="match status" value="1"/>
</dbReference>
<name>A0ABY8VGB0_9CORY</name>
<gene>
    <name evidence="2" type="ORF">QP027_03825</name>
</gene>
<feature type="domain" description="N-acetyltransferase" evidence="1">
    <location>
        <begin position="7"/>
        <end position="152"/>
    </location>
</feature>
<evidence type="ECO:0000313" key="3">
    <source>
        <dbReference type="Proteomes" id="UP001225598"/>
    </source>
</evidence>
<protein>
    <submittedName>
        <fullName evidence="2">N-acetyltransferase</fullName>
        <ecNumber evidence="2">2.3.1.-</ecNumber>
    </submittedName>
</protein>
<proteinExistence type="predicted"/>
<reference evidence="2 3" key="1">
    <citation type="submission" date="2023-05" db="EMBL/GenBank/DDBJ databases">
        <title>Corynebacterium suedekumii sp. nov. and Corynebacterium breve sp. nov. isolated from raw cow's milk.</title>
        <authorList>
            <person name="Baer M.K."/>
            <person name="Mehl L."/>
            <person name="Hellmuth R."/>
            <person name="Marke G."/>
            <person name="Lipski A."/>
        </authorList>
    </citation>
    <scope>NUCLEOTIDE SEQUENCE [LARGE SCALE GENOMIC DNA]</scope>
    <source>
        <strain evidence="2 3">R4</strain>
    </source>
</reference>
<dbReference type="PROSITE" id="PS51186">
    <property type="entry name" value="GNAT"/>
    <property type="match status" value="1"/>
</dbReference>
<dbReference type="GO" id="GO:0016746">
    <property type="term" value="F:acyltransferase activity"/>
    <property type="evidence" value="ECO:0007669"/>
    <property type="project" value="UniProtKB-KW"/>
</dbReference>
<evidence type="ECO:0000313" key="2">
    <source>
        <dbReference type="EMBL" id="WIM68533.1"/>
    </source>
</evidence>
<evidence type="ECO:0000259" key="1">
    <source>
        <dbReference type="PROSITE" id="PS51186"/>
    </source>
</evidence>
<dbReference type="InterPro" id="IPR016181">
    <property type="entry name" value="Acyl_CoA_acyltransferase"/>
</dbReference>
<dbReference type="Gene3D" id="3.40.630.30">
    <property type="match status" value="1"/>
</dbReference>
<keyword evidence="2" id="KW-0808">Transferase</keyword>
<dbReference type="InterPro" id="IPR000182">
    <property type="entry name" value="GNAT_dom"/>
</dbReference>
<dbReference type="RefSeq" id="WP_284826125.1">
    <property type="nucleotide sequence ID" value="NZ_CP126969.1"/>
</dbReference>
<dbReference type="CDD" id="cd04301">
    <property type="entry name" value="NAT_SF"/>
    <property type="match status" value="1"/>
</dbReference>
<accession>A0ABY8VGB0</accession>
<dbReference type="Proteomes" id="UP001225598">
    <property type="component" value="Chromosome"/>
</dbReference>
<keyword evidence="3" id="KW-1185">Reference proteome</keyword>
<keyword evidence="2" id="KW-0012">Acyltransferase</keyword>
<dbReference type="EC" id="2.3.1.-" evidence="2"/>
<sequence length="171" mass="18565">MNSANAFSVRPEVPSDVDQIRMVNLDAFPGRGEAELVDKLRRSGSWIPEFSVIAESHGKVIGHALATRCYIGGHSALALAPCAVLREHQHQGVGTAVIRALLEKAEQLGECFVIVLGHPEYYPRFGFQPAVQRGISLSIEVPEEALMILKLGDVSLDYPTGQVVYDPAFGI</sequence>
<organism evidence="2 3">
    <name type="scientific">Corynebacterium breve</name>
    <dbReference type="NCBI Taxonomy" id="3049799"/>
    <lineage>
        <taxon>Bacteria</taxon>
        <taxon>Bacillati</taxon>
        <taxon>Actinomycetota</taxon>
        <taxon>Actinomycetes</taxon>
        <taxon>Mycobacteriales</taxon>
        <taxon>Corynebacteriaceae</taxon>
        <taxon>Corynebacterium</taxon>
    </lineage>
</organism>